<evidence type="ECO:0000313" key="2">
    <source>
        <dbReference type="EMBL" id="KAG6496781.1"/>
    </source>
</evidence>
<reference evidence="2 3" key="1">
    <citation type="submission" date="2020-08" db="EMBL/GenBank/DDBJ databases">
        <title>Plant Genome Project.</title>
        <authorList>
            <person name="Zhang R.-G."/>
        </authorList>
    </citation>
    <scope>NUCLEOTIDE SEQUENCE [LARGE SCALE GENOMIC DNA]</scope>
    <source>
        <tissue evidence="2">Rhizome</tissue>
    </source>
</reference>
<dbReference type="PANTHER" id="PTHR48237">
    <property type="entry name" value="GAMMA-TUBULIN COMPLEX COMPONENT"/>
    <property type="match status" value="1"/>
</dbReference>
<evidence type="ECO:0000256" key="1">
    <source>
        <dbReference type="SAM" id="MobiDB-lite"/>
    </source>
</evidence>
<dbReference type="PANTHER" id="PTHR48237:SF1">
    <property type="entry name" value="SPC97_SPC98 FAMILY OF SPINDLE POLE BODY (SBP) COMPONENT"/>
    <property type="match status" value="1"/>
</dbReference>
<dbReference type="EMBL" id="JACMSC010000012">
    <property type="protein sequence ID" value="KAG6496781.1"/>
    <property type="molecule type" value="Genomic_DNA"/>
</dbReference>
<dbReference type="Proteomes" id="UP000734854">
    <property type="component" value="Unassembled WGS sequence"/>
</dbReference>
<accession>A0A8J5L0F4</accession>
<sequence>MLSPQKDSEPRSDGGGGGGAGGDAEWLGTLSEIELDFLISLKELVIRRATTIGHKHLADKFDVKMLRGLGIAMLEYAKNHTESVQSPSSNKTLALFYGHGSARSSDHEPGTSNGGLQTPSNATPRRKRMWEGLCENAAPRFSKRRCL</sequence>
<organism evidence="2 3">
    <name type="scientific">Zingiber officinale</name>
    <name type="common">Ginger</name>
    <name type="synonym">Amomum zingiber</name>
    <dbReference type="NCBI Taxonomy" id="94328"/>
    <lineage>
        <taxon>Eukaryota</taxon>
        <taxon>Viridiplantae</taxon>
        <taxon>Streptophyta</taxon>
        <taxon>Embryophyta</taxon>
        <taxon>Tracheophyta</taxon>
        <taxon>Spermatophyta</taxon>
        <taxon>Magnoliopsida</taxon>
        <taxon>Liliopsida</taxon>
        <taxon>Zingiberales</taxon>
        <taxon>Zingiberaceae</taxon>
        <taxon>Zingiber</taxon>
    </lineage>
</organism>
<comment type="caution">
    <text evidence="2">The sequence shown here is derived from an EMBL/GenBank/DDBJ whole genome shotgun (WGS) entry which is preliminary data.</text>
</comment>
<dbReference type="AlphaFoldDB" id="A0A8J5L0F4"/>
<protein>
    <submittedName>
        <fullName evidence="2">Uncharacterized protein</fullName>
    </submittedName>
</protein>
<feature type="compositionally biased region" description="Gly residues" evidence="1">
    <location>
        <begin position="13"/>
        <end position="22"/>
    </location>
</feature>
<feature type="region of interest" description="Disordered" evidence="1">
    <location>
        <begin position="98"/>
        <end position="126"/>
    </location>
</feature>
<evidence type="ECO:0000313" key="3">
    <source>
        <dbReference type="Proteomes" id="UP000734854"/>
    </source>
</evidence>
<gene>
    <name evidence="2" type="ORF">ZIOFF_044653</name>
</gene>
<feature type="compositionally biased region" description="Basic and acidic residues" evidence="1">
    <location>
        <begin position="1"/>
        <end position="12"/>
    </location>
</feature>
<feature type="compositionally biased region" description="Polar residues" evidence="1">
    <location>
        <begin position="110"/>
        <end position="123"/>
    </location>
</feature>
<proteinExistence type="predicted"/>
<feature type="region of interest" description="Disordered" evidence="1">
    <location>
        <begin position="1"/>
        <end position="23"/>
    </location>
</feature>
<name>A0A8J5L0F4_ZINOF</name>
<keyword evidence="3" id="KW-1185">Reference proteome</keyword>
<dbReference type="OrthoDB" id="1417760at2759"/>